<evidence type="ECO:0000256" key="2">
    <source>
        <dbReference type="PROSITE-ProRule" id="PRU00176"/>
    </source>
</evidence>
<feature type="compositionally biased region" description="Basic and acidic residues" evidence="3">
    <location>
        <begin position="214"/>
        <end position="233"/>
    </location>
</feature>
<dbReference type="SMART" id="SM00360">
    <property type="entry name" value="RRM"/>
    <property type="match status" value="1"/>
</dbReference>
<proteinExistence type="predicted"/>
<dbReference type="KEGG" id="apuu:APUU_60575A"/>
<organism evidence="6 7">
    <name type="scientific">Aspergillus puulaauensis</name>
    <dbReference type="NCBI Taxonomy" id="1220207"/>
    <lineage>
        <taxon>Eukaryota</taxon>
        <taxon>Fungi</taxon>
        <taxon>Dikarya</taxon>
        <taxon>Ascomycota</taxon>
        <taxon>Pezizomycotina</taxon>
        <taxon>Eurotiomycetes</taxon>
        <taxon>Eurotiomycetidae</taxon>
        <taxon>Eurotiales</taxon>
        <taxon>Aspergillaceae</taxon>
        <taxon>Aspergillus</taxon>
    </lineage>
</organism>
<gene>
    <name evidence="6" type="ORF">APUU_60575A</name>
</gene>
<feature type="domain" description="NTF2" evidence="5">
    <location>
        <begin position="61"/>
        <end position="176"/>
    </location>
</feature>
<reference evidence="6" key="2">
    <citation type="submission" date="2021-02" db="EMBL/GenBank/DDBJ databases">
        <title>Aspergillus puulaauensis MK2 genome sequence.</title>
        <authorList>
            <person name="Futagami T."/>
            <person name="Mori K."/>
            <person name="Kadooka C."/>
            <person name="Tanaka T."/>
        </authorList>
    </citation>
    <scope>NUCLEOTIDE SEQUENCE</scope>
    <source>
        <strain evidence="6">MK2</strain>
    </source>
</reference>
<dbReference type="OrthoDB" id="339151at2759"/>
<dbReference type="SUPFAM" id="SSF54928">
    <property type="entry name" value="RNA-binding domain, RBD"/>
    <property type="match status" value="1"/>
</dbReference>
<dbReference type="InterPro" id="IPR039539">
    <property type="entry name" value="Ras_GTPase_bind_prot"/>
</dbReference>
<dbReference type="InterPro" id="IPR000504">
    <property type="entry name" value="RRM_dom"/>
</dbReference>
<dbReference type="Gene3D" id="3.30.70.330">
    <property type="match status" value="1"/>
</dbReference>
<dbReference type="GO" id="GO:1990861">
    <property type="term" value="C:Ubp3-Bre5 deubiquitination complex"/>
    <property type="evidence" value="ECO:0007669"/>
    <property type="project" value="TreeGrafter"/>
</dbReference>
<dbReference type="GO" id="GO:1990904">
    <property type="term" value="C:ribonucleoprotein complex"/>
    <property type="evidence" value="ECO:0007669"/>
    <property type="project" value="TreeGrafter"/>
</dbReference>
<name>A0A7R7XUD4_9EURO</name>
<dbReference type="InterPro" id="IPR012677">
    <property type="entry name" value="Nucleotide-bd_a/b_plait_sf"/>
</dbReference>
<evidence type="ECO:0008006" key="8">
    <source>
        <dbReference type="Google" id="ProtNLM"/>
    </source>
</evidence>
<dbReference type="InterPro" id="IPR002075">
    <property type="entry name" value="NTF2_dom"/>
</dbReference>
<dbReference type="GO" id="GO:0016579">
    <property type="term" value="P:protein deubiquitination"/>
    <property type="evidence" value="ECO:0007669"/>
    <property type="project" value="TreeGrafter"/>
</dbReference>
<dbReference type="RefSeq" id="XP_041559721.1">
    <property type="nucleotide sequence ID" value="XM_041693830.1"/>
</dbReference>
<dbReference type="InterPro" id="IPR032710">
    <property type="entry name" value="NTF2-like_dom_sf"/>
</dbReference>
<dbReference type="Pfam" id="PF00076">
    <property type="entry name" value="RRM_1"/>
    <property type="match status" value="1"/>
</dbReference>
<feature type="compositionally biased region" description="Low complexity" evidence="3">
    <location>
        <begin position="291"/>
        <end position="310"/>
    </location>
</feature>
<feature type="domain" description="RRM" evidence="4">
    <location>
        <begin position="408"/>
        <end position="476"/>
    </location>
</feature>
<dbReference type="SUPFAM" id="SSF54427">
    <property type="entry name" value="NTF2-like"/>
    <property type="match status" value="1"/>
</dbReference>
<feature type="compositionally biased region" description="Polar residues" evidence="3">
    <location>
        <begin position="1"/>
        <end position="15"/>
    </location>
</feature>
<dbReference type="InterPro" id="IPR035979">
    <property type="entry name" value="RBD_domain_sf"/>
</dbReference>
<dbReference type="Proteomes" id="UP000654913">
    <property type="component" value="Chromosome 6"/>
</dbReference>
<feature type="region of interest" description="Disordered" evidence="3">
    <location>
        <begin position="187"/>
        <end position="310"/>
    </location>
</feature>
<dbReference type="PROSITE" id="PS50177">
    <property type="entry name" value="NTF2_DOMAIN"/>
    <property type="match status" value="1"/>
</dbReference>
<evidence type="ECO:0000313" key="7">
    <source>
        <dbReference type="Proteomes" id="UP000654913"/>
    </source>
</evidence>
<feature type="region of interest" description="Disordered" evidence="3">
    <location>
        <begin position="468"/>
        <end position="538"/>
    </location>
</feature>
<dbReference type="AlphaFoldDB" id="A0A7R7XUD4"/>
<dbReference type="Pfam" id="PF02136">
    <property type="entry name" value="NTF2"/>
    <property type="match status" value="1"/>
</dbReference>
<dbReference type="PANTHER" id="PTHR10693">
    <property type="entry name" value="RAS GTPASE-ACTIVATING PROTEIN-BINDING PROTEIN"/>
    <property type="match status" value="1"/>
</dbReference>
<dbReference type="Gene3D" id="3.10.450.50">
    <property type="match status" value="1"/>
</dbReference>
<keyword evidence="1 2" id="KW-0694">RNA-binding</keyword>
<feature type="compositionally biased region" description="Gly residues" evidence="3">
    <location>
        <begin position="516"/>
        <end position="525"/>
    </location>
</feature>
<feature type="region of interest" description="Disordered" evidence="3">
    <location>
        <begin position="36"/>
        <end position="55"/>
    </location>
</feature>
<reference evidence="6" key="1">
    <citation type="submission" date="2021-01" db="EMBL/GenBank/DDBJ databases">
        <authorList>
            <consortium name="Aspergillus puulaauensis MK2 genome sequencing consortium"/>
            <person name="Kazuki M."/>
            <person name="Futagami T."/>
        </authorList>
    </citation>
    <scope>NUCLEOTIDE SEQUENCE</scope>
    <source>
        <strain evidence="6">MK2</strain>
    </source>
</reference>
<feature type="region of interest" description="Disordered" evidence="3">
    <location>
        <begin position="1"/>
        <end position="24"/>
    </location>
</feature>
<dbReference type="CDD" id="cd00780">
    <property type="entry name" value="NTF2"/>
    <property type="match status" value="1"/>
</dbReference>
<dbReference type="GO" id="GO:0003729">
    <property type="term" value="F:mRNA binding"/>
    <property type="evidence" value="ECO:0007669"/>
    <property type="project" value="TreeGrafter"/>
</dbReference>
<feature type="compositionally biased region" description="Low complexity" evidence="3">
    <location>
        <begin position="333"/>
        <end position="364"/>
    </location>
</feature>
<dbReference type="InterPro" id="IPR018222">
    <property type="entry name" value="Nuclear_transport_factor_2_euk"/>
</dbReference>
<dbReference type="GO" id="GO:0005829">
    <property type="term" value="C:cytosol"/>
    <property type="evidence" value="ECO:0007669"/>
    <property type="project" value="TreeGrafter"/>
</dbReference>
<dbReference type="GO" id="GO:0034517">
    <property type="term" value="P:ribophagy"/>
    <property type="evidence" value="ECO:0007669"/>
    <property type="project" value="TreeGrafter"/>
</dbReference>
<feature type="region of interest" description="Disordered" evidence="3">
    <location>
        <begin position="333"/>
        <end position="402"/>
    </location>
</feature>
<dbReference type="FunFam" id="3.10.450.50:FF:000003">
    <property type="entry name" value="Nuclear transport factor 2 family protein"/>
    <property type="match status" value="1"/>
</dbReference>
<dbReference type="EMBL" id="AP024448">
    <property type="protein sequence ID" value="BCS27527.1"/>
    <property type="molecule type" value="Genomic_DNA"/>
</dbReference>
<dbReference type="GeneID" id="64977532"/>
<sequence length="538" mass="56941">MADTTQIPMNGTYQAQPAYPDSYNHAHTAVNSVSNFQPAQSSTPSNAPSNDQKNGISKDEVGWYFVEQYYTNMSRSPDKLHLFYSRRSQLVFGTEAESVPVSVGQKAIQEKIKQLDFQDCKVRVLNVDAQASFENILISVIGEISNKQEPSRKFVQTFVLAEQPNGYYVLNDVFRYLADEEEVADEAAVSNNVAEEPELQAPAQTAVETTPEAEDSKVDNEVSAAKVDEKLEGVEEANAETPVAEPSPQTNGTEKNEPTVEAAEESATTAEAESLKPEQPATPESTPAPPVQKEAQAPAQEPAAPAKALPKTWANIASKVGATAPVVPAIPAAPAKSAAATATTPQPAAPAPLAAAAAASASAPAPAPVPESVPSQPSSNDGSGWQTAGHDHKKSQARSGDNQAVLGYIKNVTEKVNADLLRETLERFGKLTHFDVSRQKNCAFIEFADRAGYNAAVAANPHQIGSEQVKVEERRPRGSIYGGNANYGPGRGGAGRGRGDRAGSQGRGGFQRDGRGGFAPRGRGGNVNAKGRNQSQTA</sequence>
<evidence type="ECO:0000313" key="6">
    <source>
        <dbReference type="EMBL" id="BCS27527.1"/>
    </source>
</evidence>
<evidence type="ECO:0000259" key="5">
    <source>
        <dbReference type="PROSITE" id="PS50177"/>
    </source>
</evidence>
<dbReference type="CDD" id="cd00590">
    <property type="entry name" value="RRM_SF"/>
    <property type="match status" value="1"/>
</dbReference>
<protein>
    <recommendedName>
        <fullName evidence="8">NTF2 and RRM domain protein</fullName>
    </recommendedName>
</protein>
<accession>A0A7R7XUD4</accession>
<dbReference type="PROSITE" id="PS50102">
    <property type="entry name" value="RRM"/>
    <property type="match status" value="1"/>
</dbReference>
<keyword evidence="7" id="KW-1185">Reference proteome</keyword>
<dbReference type="PANTHER" id="PTHR10693:SF20">
    <property type="entry name" value="AT27578P"/>
    <property type="match status" value="1"/>
</dbReference>
<evidence type="ECO:0000256" key="1">
    <source>
        <dbReference type="ARBA" id="ARBA00022884"/>
    </source>
</evidence>
<evidence type="ECO:0000256" key="3">
    <source>
        <dbReference type="SAM" id="MobiDB-lite"/>
    </source>
</evidence>
<evidence type="ECO:0000259" key="4">
    <source>
        <dbReference type="PROSITE" id="PS50102"/>
    </source>
</evidence>